<accession>A0ABT1S682</accession>
<dbReference type="Pfam" id="PF07739">
    <property type="entry name" value="TipAS"/>
    <property type="match status" value="1"/>
</dbReference>
<evidence type="ECO:0000313" key="4">
    <source>
        <dbReference type="Proteomes" id="UP001524478"/>
    </source>
</evidence>
<dbReference type="InterPro" id="IPR012925">
    <property type="entry name" value="TipAS_dom"/>
</dbReference>
<sequence length="268" mass="31019">MKDDLFTVGELAKKMNVTVRTLQYYDKEGLLNPSARSEGGRRLYTKKDMVLLYQILSMKYLGFSLEEIKNNLISLDNPEDIYKLLEEQTKAIEYEIDNLNRVLEAIKALKKSVTQTNTVDFNRYADIVSLIRTKNEGFLSVEFFNEDEELATHIKGLFEDNPELGIGLFQKYQQMCDKTISLKAQGKTPDSKEGQILAKEWWDLIFTFTGGNMELLPGILSFSENRENWSEGMRTQQKAVDEFMEEALSIYFQKNSIDFPELEEGYND</sequence>
<evidence type="ECO:0000256" key="1">
    <source>
        <dbReference type="ARBA" id="ARBA00023125"/>
    </source>
</evidence>
<dbReference type="EMBL" id="JANGAC010000002">
    <property type="protein sequence ID" value="MCQ4921973.1"/>
    <property type="molecule type" value="Genomic_DNA"/>
</dbReference>
<proteinExistence type="predicted"/>
<dbReference type="PANTHER" id="PTHR30204">
    <property type="entry name" value="REDOX-CYCLING DRUG-SENSING TRANSCRIPTIONAL ACTIVATOR SOXR"/>
    <property type="match status" value="1"/>
</dbReference>
<dbReference type="SUPFAM" id="SSF46955">
    <property type="entry name" value="Putative DNA-binding domain"/>
    <property type="match status" value="1"/>
</dbReference>
<dbReference type="Proteomes" id="UP001524478">
    <property type="component" value="Unassembled WGS sequence"/>
</dbReference>
<feature type="domain" description="HTH merR-type" evidence="2">
    <location>
        <begin position="5"/>
        <end position="74"/>
    </location>
</feature>
<dbReference type="RefSeq" id="WP_256310323.1">
    <property type="nucleotide sequence ID" value="NZ_CP172320.1"/>
</dbReference>
<protein>
    <submittedName>
        <fullName evidence="3">MerR family transcriptional regulator</fullName>
    </submittedName>
</protein>
<dbReference type="PRINTS" id="PR00040">
    <property type="entry name" value="HTHMERR"/>
</dbReference>
<evidence type="ECO:0000259" key="2">
    <source>
        <dbReference type="PROSITE" id="PS50937"/>
    </source>
</evidence>
<dbReference type="InterPro" id="IPR047057">
    <property type="entry name" value="MerR_fam"/>
</dbReference>
<dbReference type="InterPro" id="IPR009061">
    <property type="entry name" value="DNA-bd_dom_put_sf"/>
</dbReference>
<comment type="caution">
    <text evidence="3">The sequence shown here is derived from an EMBL/GenBank/DDBJ whole genome shotgun (WGS) entry which is preliminary data.</text>
</comment>
<name>A0ABT1S682_9FIRM</name>
<organism evidence="3 4">
    <name type="scientific">Tissierella carlieri</name>
    <dbReference type="NCBI Taxonomy" id="689904"/>
    <lineage>
        <taxon>Bacteria</taxon>
        <taxon>Bacillati</taxon>
        <taxon>Bacillota</taxon>
        <taxon>Tissierellia</taxon>
        <taxon>Tissierellales</taxon>
        <taxon>Tissierellaceae</taxon>
        <taxon>Tissierella</taxon>
    </lineage>
</organism>
<reference evidence="3 4" key="1">
    <citation type="submission" date="2022-06" db="EMBL/GenBank/DDBJ databases">
        <title>Isolation of gut microbiota from human fecal samples.</title>
        <authorList>
            <person name="Pamer E.G."/>
            <person name="Barat B."/>
            <person name="Waligurski E."/>
            <person name="Medina S."/>
            <person name="Paddock L."/>
            <person name="Mostad J."/>
        </authorList>
    </citation>
    <scope>NUCLEOTIDE SEQUENCE [LARGE SCALE GENOMIC DNA]</scope>
    <source>
        <strain evidence="3 4">DFI.7.95</strain>
    </source>
</reference>
<dbReference type="InterPro" id="IPR000551">
    <property type="entry name" value="MerR-type_HTH_dom"/>
</dbReference>
<dbReference type="PROSITE" id="PS50937">
    <property type="entry name" value="HTH_MERR_2"/>
    <property type="match status" value="1"/>
</dbReference>
<dbReference type="Gene3D" id="1.10.1660.10">
    <property type="match status" value="1"/>
</dbReference>
<keyword evidence="4" id="KW-1185">Reference proteome</keyword>
<dbReference type="PANTHER" id="PTHR30204:SF96">
    <property type="entry name" value="CHROMOSOME-ANCHORING PROTEIN RACA"/>
    <property type="match status" value="1"/>
</dbReference>
<keyword evidence="1" id="KW-0238">DNA-binding</keyword>
<dbReference type="CDD" id="cd01106">
    <property type="entry name" value="HTH_TipAL-Mta"/>
    <property type="match status" value="1"/>
</dbReference>
<gene>
    <name evidence="3" type="ORF">NE686_02650</name>
</gene>
<evidence type="ECO:0000313" key="3">
    <source>
        <dbReference type="EMBL" id="MCQ4921973.1"/>
    </source>
</evidence>
<dbReference type="Pfam" id="PF13411">
    <property type="entry name" value="MerR_1"/>
    <property type="match status" value="1"/>
</dbReference>
<dbReference type="SMART" id="SM00422">
    <property type="entry name" value="HTH_MERR"/>
    <property type="match status" value="1"/>
</dbReference>